<gene>
    <name evidence="6" type="ORF">EI71_01275</name>
</gene>
<dbReference type="GO" id="GO:0004674">
    <property type="term" value="F:protein serine/threonine kinase activity"/>
    <property type="evidence" value="ECO:0007669"/>
    <property type="project" value="TreeGrafter"/>
</dbReference>
<dbReference type="Pfam" id="PF13657">
    <property type="entry name" value="Couple_hipA"/>
    <property type="match status" value="1"/>
</dbReference>
<dbReference type="RefSeq" id="WP_119016404.1">
    <property type="nucleotide sequence ID" value="NZ_QXEV01000013.1"/>
</dbReference>
<evidence type="ECO:0000313" key="6">
    <source>
        <dbReference type="EMBL" id="RIA75706.1"/>
    </source>
</evidence>
<dbReference type="InterPro" id="IPR017508">
    <property type="entry name" value="HipA_N1"/>
</dbReference>
<feature type="domain" description="HipA N-terminal subdomain 1" evidence="5">
    <location>
        <begin position="5"/>
        <end position="114"/>
    </location>
</feature>
<evidence type="ECO:0000259" key="5">
    <source>
        <dbReference type="Pfam" id="PF13657"/>
    </source>
</evidence>
<comment type="caution">
    <text evidence="6">The sequence shown here is derived from an EMBL/GenBank/DDBJ whole genome shotgun (WGS) entry which is preliminary data.</text>
</comment>
<dbReference type="Proteomes" id="UP000266506">
    <property type="component" value="Unassembled WGS sequence"/>
</dbReference>
<sequence length="434" mass="50087">MIKAIVKMWNTKIGEVIELDDGYCKFIYDEKFLKSNIQISPIFMPLSENEYIFRDLSYKTFLGLPGMLADSLPDKFGTSILADWLATQGKTIDDFGPVERLLYIGQRGLGALEYYPSYISKETSTNIYLDKIVDLCNEVLNSKNHLGTKELDLRNLIKVGTSAGGARAKAIVAYNRSIDKFKSGQIDAGTGYDYYIIKFDGITKNKDKDRIDSIYSTRIEYAYYLMAINAGINMSNSELLIRDNKYHFMTKRFDRYIDENGSMKKIHMQSLCAINHLPFDKTRIFGYEQTVQVMKKMNIGAQDIEQFFRRMVFNVMARNQDDHVKNISFLMNKNGKWTLSPAYDITYMYDPLGKWTNEHQMLVNGKSSNITLEDIISAGKNMNISELKIKRIIEEVRSAVKQFEKYAYEAFLPKDIIEEIENNFVLLNENKSTK</sequence>
<dbReference type="Pfam" id="PF07804">
    <property type="entry name" value="HipA_C"/>
    <property type="match status" value="1"/>
</dbReference>
<evidence type="ECO:0000256" key="1">
    <source>
        <dbReference type="ARBA" id="ARBA00010164"/>
    </source>
</evidence>
<dbReference type="GO" id="GO:0005829">
    <property type="term" value="C:cytosol"/>
    <property type="evidence" value="ECO:0007669"/>
    <property type="project" value="TreeGrafter"/>
</dbReference>
<dbReference type="PANTHER" id="PTHR37419:SF8">
    <property type="entry name" value="TOXIN YJJJ"/>
    <property type="match status" value="1"/>
</dbReference>
<proteinExistence type="inferred from homology"/>
<protein>
    <submittedName>
        <fullName evidence="6">Serine/threonine-protein kinase HipA</fullName>
    </submittedName>
</protein>
<evidence type="ECO:0000256" key="3">
    <source>
        <dbReference type="ARBA" id="ARBA00022777"/>
    </source>
</evidence>
<dbReference type="PANTHER" id="PTHR37419">
    <property type="entry name" value="SERINE/THREONINE-PROTEIN KINASE TOXIN HIPA"/>
    <property type="match status" value="1"/>
</dbReference>
<name>A0A397RSJ9_9MOLU</name>
<evidence type="ECO:0000313" key="7">
    <source>
        <dbReference type="Proteomes" id="UP000266506"/>
    </source>
</evidence>
<dbReference type="AlphaFoldDB" id="A0A397RSJ9"/>
<feature type="domain" description="HipA-like C-terminal" evidence="4">
    <location>
        <begin position="161"/>
        <end position="401"/>
    </location>
</feature>
<evidence type="ECO:0000256" key="2">
    <source>
        <dbReference type="ARBA" id="ARBA00022679"/>
    </source>
</evidence>
<evidence type="ECO:0000259" key="4">
    <source>
        <dbReference type="Pfam" id="PF07804"/>
    </source>
</evidence>
<keyword evidence="2" id="KW-0808">Transferase</keyword>
<comment type="similarity">
    <text evidence="1">Belongs to the HipA Ser/Thr kinase family.</text>
</comment>
<organism evidence="6 7">
    <name type="scientific">Anaeroplasma bactoclasticum</name>
    <dbReference type="NCBI Taxonomy" id="2088"/>
    <lineage>
        <taxon>Bacteria</taxon>
        <taxon>Bacillati</taxon>
        <taxon>Mycoplasmatota</taxon>
        <taxon>Mollicutes</taxon>
        <taxon>Anaeroplasmatales</taxon>
        <taxon>Anaeroplasmataceae</taxon>
        <taxon>Anaeroplasma</taxon>
    </lineage>
</organism>
<keyword evidence="7" id="KW-1185">Reference proteome</keyword>
<dbReference type="Gene3D" id="1.10.1070.20">
    <property type="match status" value="1"/>
</dbReference>
<dbReference type="InParanoid" id="A0A397RSJ9"/>
<dbReference type="InterPro" id="IPR052028">
    <property type="entry name" value="HipA_Ser/Thr_kinase"/>
</dbReference>
<dbReference type="InterPro" id="IPR012893">
    <property type="entry name" value="HipA-like_C"/>
</dbReference>
<reference evidence="6 7" key="1">
    <citation type="submission" date="2018-08" db="EMBL/GenBank/DDBJ databases">
        <title>Genomic Encyclopedia of Archaeal and Bacterial Type Strains, Phase II (KMG-II): from individual species to whole genera.</title>
        <authorList>
            <person name="Goeker M."/>
        </authorList>
    </citation>
    <scope>NUCLEOTIDE SEQUENCE [LARGE SCALE GENOMIC DNA]</scope>
    <source>
        <strain evidence="6 7">ATCC 27112</strain>
    </source>
</reference>
<dbReference type="OrthoDB" id="9805913at2"/>
<keyword evidence="3 6" id="KW-0418">Kinase</keyword>
<dbReference type="EMBL" id="QXEV01000013">
    <property type="protein sequence ID" value="RIA75706.1"/>
    <property type="molecule type" value="Genomic_DNA"/>
</dbReference>
<accession>A0A397RSJ9</accession>